<feature type="compositionally biased region" description="Polar residues" evidence="12">
    <location>
        <begin position="642"/>
        <end position="658"/>
    </location>
</feature>
<feature type="region of interest" description="Disordered" evidence="12">
    <location>
        <begin position="574"/>
        <end position="607"/>
    </location>
</feature>
<dbReference type="EMBL" id="LK028584">
    <property type="protein sequence ID" value="CDS21603.1"/>
    <property type="molecule type" value="Genomic_DNA"/>
</dbReference>
<reference evidence="18" key="3">
    <citation type="submission" date="2020-10" db="UniProtKB">
        <authorList>
            <consortium name="WormBaseParasite"/>
        </authorList>
    </citation>
    <scope>IDENTIFICATION</scope>
</reference>
<feature type="binding site" evidence="10">
    <location>
        <position position="805"/>
    </location>
    <ligand>
        <name>ATP</name>
        <dbReference type="ChEBI" id="CHEBI:30616"/>
    </ligand>
</feature>
<dbReference type="Gene3D" id="3.30.200.20">
    <property type="entry name" value="Phosphorylase Kinase, domain 1"/>
    <property type="match status" value="1"/>
</dbReference>
<organism evidence="16">
    <name type="scientific">Echinococcus granulosus</name>
    <name type="common">Hydatid tapeworm</name>
    <dbReference type="NCBI Taxonomy" id="6210"/>
    <lineage>
        <taxon>Eukaryota</taxon>
        <taxon>Metazoa</taxon>
        <taxon>Spiralia</taxon>
        <taxon>Lophotrochozoa</taxon>
        <taxon>Platyhelminthes</taxon>
        <taxon>Cestoda</taxon>
        <taxon>Eucestoda</taxon>
        <taxon>Cyclophyllidea</taxon>
        <taxon>Taeniidae</taxon>
        <taxon>Echinococcus</taxon>
        <taxon>Echinococcus granulosus group</taxon>
    </lineage>
</organism>
<dbReference type="PROSITE" id="PS50011">
    <property type="entry name" value="PROTEIN_KINASE_DOM"/>
    <property type="match status" value="1"/>
</dbReference>
<dbReference type="PROSITE" id="PS00107">
    <property type="entry name" value="PROTEIN_KINASE_ATP"/>
    <property type="match status" value="1"/>
</dbReference>
<feature type="domain" description="REM-1" evidence="15">
    <location>
        <begin position="51"/>
        <end position="133"/>
    </location>
</feature>
<evidence type="ECO:0000313" key="18">
    <source>
        <dbReference type="WBParaSite" id="EgrG_000109100"/>
    </source>
</evidence>
<dbReference type="WBParaSite" id="EgrG_000109100">
    <property type="protein sequence ID" value="EgrG_000109100"/>
    <property type="gene ID" value="EgrG_000109100"/>
</dbReference>
<dbReference type="InterPro" id="IPR011009">
    <property type="entry name" value="Kinase-like_dom_sf"/>
</dbReference>
<feature type="domain" description="AGC-kinase C-terminal" evidence="14">
    <location>
        <begin position="1036"/>
        <end position="1104"/>
    </location>
</feature>
<keyword evidence="1" id="KW-0723">Serine/threonine-protein kinase</keyword>
<dbReference type="Gene3D" id="1.10.510.10">
    <property type="entry name" value="Transferase(Phosphotransferase) domain 1"/>
    <property type="match status" value="1"/>
</dbReference>
<feature type="compositionally biased region" description="Polar residues" evidence="12">
    <location>
        <begin position="596"/>
        <end position="607"/>
    </location>
</feature>
<evidence type="ECO:0000256" key="10">
    <source>
        <dbReference type="PROSITE-ProRule" id="PRU10141"/>
    </source>
</evidence>
<dbReference type="Pfam" id="PF00069">
    <property type="entry name" value="Pkinase"/>
    <property type="match status" value="1"/>
</dbReference>
<dbReference type="PROSITE" id="PS51285">
    <property type="entry name" value="AGC_KINASE_CTER"/>
    <property type="match status" value="1"/>
</dbReference>
<dbReference type="FunFam" id="1.10.510.10:FF:000210">
    <property type="entry name" value="Non-specific serine/threonine protein kinase"/>
    <property type="match status" value="1"/>
</dbReference>
<evidence type="ECO:0000313" key="17">
    <source>
        <dbReference type="Proteomes" id="UP000492820"/>
    </source>
</evidence>
<dbReference type="Proteomes" id="UP000492820">
    <property type="component" value="Unassembled WGS sequence"/>
</dbReference>
<evidence type="ECO:0000256" key="3">
    <source>
        <dbReference type="ARBA" id="ARBA00022679"/>
    </source>
</evidence>
<dbReference type="InterPro" id="IPR008271">
    <property type="entry name" value="Ser/Thr_kinase_AS"/>
</dbReference>
<dbReference type="AlphaFoldDB" id="A0A068WNA0"/>
<keyword evidence="6 10" id="KW-0067">ATP-binding</keyword>
<dbReference type="PANTHER" id="PTHR24351">
    <property type="entry name" value="RIBOSOMAL PROTEIN S6 KINASE"/>
    <property type="match status" value="1"/>
</dbReference>
<dbReference type="PROSITE" id="PS51860">
    <property type="entry name" value="REM_1"/>
    <property type="match status" value="1"/>
</dbReference>
<reference evidence="16 17" key="1">
    <citation type="journal article" date="2013" name="Nature">
        <title>The genomes of four tapeworm species reveal adaptations to parasitism.</title>
        <authorList>
            <person name="Tsai I.J."/>
            <person name="Zarowiecki M."/>
            <person name="Holroyd N."/>
            <person name="Garciarrubio A."/>
            <person name="Sanchez-Flores A."/>
            <person name="Brooks K.L."/>
            <person name="Tracey A."/>
            <person name="Bobes R.J."/>
            <person name="Fragoso G."/>
            <person name="Sciutto E."/>
            <person name="Aslett M."/>
            <person name="Beasley H."/>
            <person name="Bennett H.M."/>
            <person name="Cai J."/>
            <person name="Camicia F."/>
            <person name="Clark R."/>
            <person name="Cucher M."/>
            <person name="De Silva N."/>
            <person name="Day T.A."/>
            <person name="Deplazes P."/>
            <person name="Estrada K."/>
            <person name="Fernandez C."/>
            <person name="Holland P.W."/>
            <person name="Hou J."/>
            <person name="Hu S."/>
            <person name="Huckvale T."/>
            <person name="Hung S.S."/>
            <person name="Kamenetzky L."/>
            <person name="Keane J.A."/>
            <person name="Kiss F."/>
            <person name="Koziol U."/>
            <person name="Lambert O."/>
            <person name="Liu K."/>
            <person name="Luo X."/>
            <person name="Luo Y."/>
            <person name="Macchiaroli N."/>
            <person name="Nichol S."/>
            <person name="Paps J."/>
            <person name="Parkinson J."/>
            <person name="Pouchkina-Stantcheva N."/>
            <person name="Riddiford N."/>
            <person name="Rosenzvit M."/>
            <person name="Salinas G."/>
            <person name="Wasmuth J.D."/>
            <person name="Zamanian M."/>
            <person name="Zheng Y."/>
            <person name="Cai X."/>
            <person name="Soberon X."/>
            <person name="Olson P.D."/>
            <person name="Laclette J.P."/>
            <person name="Brehm K."/>
            <person name="Berriman M."/>
            <person name="Garciarrubio A."/>
            <person name="Bobes R.J."/>
            <person name="Fragoso G."/>
            <person name="Sanchez-Flores A."/>
            <person name="Estrada K."/>
            <person name="Cevallos M.A."/>
            <person name="Morett E."/>
            <person name="Gonzalez V."/>
            <person name="Portillo T."/>
            <person name="Ochoa-Leyva A."/>
            <person name="Jose M.V."/>
            <person name="Sciutto E."/>
            <person name="Landa A."/>
            <person name="Jimenez L."/>
            <person name="Valdes V."/>
            <person name="Carrero J.C."/>
            <person name="Larralde C."/>
            <person name="Morales-Montor J."/>
            <person name="Limon-Lason J."/>
            <person name="Soberon X."/>
            <person name="Laclette J.P."/>
        </authorList>
    </citation>
    <scope>NUCLEOTIDE SEQUENCE [LARGE SCALE GENOMIC DNA]</scope>
</reference>
<evidence type="ECO:0000256" key="1">
    <source>
        <dbReference type="ARBA" id="ARBA00022527"/>
    </source>
</evidence>
<evidence type="ECO:0000256" key="8">
    <source>
        <dbReference type="ARBA" id="ARBA00047470"/>
    </source>
</evidence>
<keyword evidence="4 10" id="KW-0547">Nucleotide-binding</keyword>
<evidence type="ECO:0000259" key="14">
    <source>
        <dbReference type="PROSITE" id="PS51285"/>
    </source>
</evidence>
<evidence type="ECO:0000256" key="2">
    <source>
        <dbReference type="ARBA" id="ARBA00022553"/>
    </source>
</evidence>
<keyword evidence="9 11" id="KW-0175">Coiled coil</keyword>
<feature type="domain" description="Protein kinase" evidence="13">
    <location>
        <begin position="776"/>
        <end position="1035"/>
    </location>
</feature>
<protein>
    <submittedName>
        <fullName evidence="16 18">Serine:threonine protein kinase N2</fullName>
    </submittedName>
</protein>
<evidence type="ECO:0000256" key="12">
    <source>
        <dbReference type="SAM" id="MobiDB-lite"/>
    </source>
</evidence>
<feature type="coiled-coil region" evidence="11">
    <location>
        <begin position="17"/>
        <end position="44"/>
    </location>
</feature>
<dbReference type="InterPro" id="IPR017441">
    <property type="entry name" value="Protein_kinase_ATP_BS"/>
</dbReference>
<dbReference type="SMART" id="SM00220">
    <property type="entry name" value="S_TKc"/>
    <property type="match status" value="1"/>
</dbReference>
<feature type="compositionally biased region" description="Low complexity" evidence="12">
    <location>
        <begin position="628"/>
        <end position="641"/>
    </location>
</feature>
<dbReference type="InterPro" id="IPR000719">
    <property type="entry name" value="Prot_kinase_dom"/>
</dbReference>
<dbReference type="Pfam" id="PF00433">
    <property type="entry name" value="Pkinase_C"/>
    <property type="match status" value="1"/>
</dbReference>
<proteinExistence type="predicted"/>
<evidence type="ECO:0000256" key="4">
    <source>
        <dbReference type="ARBA" id="ARBA00022741"/>
    </source>
</evidence>
<dbReference type="SMART" id="SM00742">
    <property type="entry name" value="Hr1"/>
    <property type="match status" value="2"/>
</dbReference>
<comment type="catalytic activity">
    <reaction evidence="7">
        <text>L-threonyl-[protein] + ATP = O-phospho-L-threonyl-[protein] + ADP + H(+)</text>
        <dbReference type="Rhea" id="RHEA:46608"/>
        <dbReference type="Rhea" id="RHEA-COMP:11060"/>
        <dbReference type="Rhea" id="RHEA-COMP:11605"/>
        <dbReference type="ChEBI" id="CHEBI:15378"/>
        <dbReference type="ChEBI" id="CHEBI:30013"/>
        <dbReference type="ChEBI" id="CHEBI:30616"/>
        <dbReference type="ChEBI" id="CHEBI:61977"/>
        <dbReference type="ChEBI" id="CHEBI:456216"/>
        <dbReference type="EC" id="2.7.11.13"/>
    </reaction>
</comment>
<evidence type="ECO:0000313" key="16">
    <source>
        <dbReference type="EMBL" id="CDS21603.1"/>
    </source>
</evidence>
<keyword evidence="3" id="KW-0808">Transferase</keyword>
<dbReference type="InterPro" id="IPR000961">
    <property type="entry name" value="AGC-kinase_C"/>
</dbReference>
<feature type="compositionally biased region" description="Low complexity" evidence="12">
    <location>
        <begin position="148"/>
        <end position="159"/>
    </location>
</feature>
<dbReference type="FunFam" id="3.30.200.20:FF:000058">
    <property type="entry name" value="Putative serine/threonine-protein kinase N2"/>
    <property type="match status" value="1"/>
</dbReference>
<dbReference type="SMART" id="SM00133">
    <property type="entry name" value="S_TK_X"/>
    <property type="match status" value="1"/>
</dbReference>
<gene>
    <name evidence="16" type="ORF">EgrG_000109100</name>
</gene>
<dbReference type="PROSITE" id="PS00108">
    <property type="entry name" value="PROTEIN_KINASE_ST"/>
    <property type="match status" value="1"/>
</dbReference>
<dbReference type="Gene3D" id="1.10.287.160">
    <property type="entry name" value="HR1 repeat"/>
    <property type="match status" value="1"/>
</dbReference>
<dbReference type="GO" id="GO:0007165">
    <property type="term" value="P:signal transduction"/>
    <property type="evidence" value="ECO:0007669"/>
    <property type="project" value="InterPro"/>
</dbReference>
<dbReference type="GO" id="GO:0005524">
    <property type="term" value="F:ATP binding"/>
    <property type="evidence" value="ECO:0007669"/>
    <property type="project" value="UniProtKB-UniRule"/>
</dbReference>
<feature type="region of interest" description="Disordered" evidence="12">
    <location>
        <begin position="130"/>
        <end position="159"/>
    </location>
</feature>
<evidence type="ECO:0000259" key="13">
    <source>
        <dbReference type="PROSITE" id="PS50011"/>
    </source>
</evidence>
<reference evidence="16" key="2">
    <citation type="submission" date="2014-06" db="EMBL/GenBank/DDBJ databases">
        <authorList>
            <person name="Aslett M."/>
        </authorList>
    </citation>
    <scope>NUCLEOTIDE SEQUENCE</scope>
</reference>
<dbReference type="InterPro" id="IPR011072">
    <property type="entry name" value="HR1_rho-bd"/>
</dbReference>
<dbReference type="GO" id="GO:0004697">
    <property type="term" value="F:diacylglycerol-dependent serine/threonine kinase activity"/>
    <property type="evidence" value="ECO:0007669"/>
    <property type="project" value="UniProtKB-EC"/>
</dbReference>
<evidence type="ECO:0000256" key="6">
    <source>
        <dbReference type="ARBA" id="ARBA00022840"/>
    </source>
</evidence>
<evidence type="ECO:0000259" key="15">
    <source>
        <dbReference type="PROSITE" id="PS51860"/>
    </source>
</evidence>
<dbReference type="InterPro" id="IPR036274">
    <property type="entry name" value="HR1_rpt_sf"/>
</dbReference>
<dbReference type="SUPFAM" id="SSF46585">
    <property type="entry name" value="HR1 repeat"/>
    <property type="match status" value="1"/>
</dbReference>
<dbReference type="SUPFAM" id="SSF56112">
    <property type="entry name" value="Protein kinase-like (PK-like)"/>
    <property type="match status" value="1"/>
</dbReference>
<dbReference type="InterPro" id="IPR017892">
    <property type="entry name" value="Pkinase_C"/>
</dbReference>
<sequence>MKLQQLFKEKLVTPKNSKKASAHIKQLNEQIKDLSEDIGELDTCLLILRHKLPQEMLRAMRDNAASNEEAIASIQKALDIEIRVRNGAERLSQTYKDGPRNCLESARKQLGVAEAKIGFLRNQLARLKHAGSDDSSPMSPLPFNDDNLTSSTLPTSSPTFTDVTRANGAYIFGVAATHSWQQQVAELKYRLRIERAVYEGAGKVLNAFTGPQKGAEKTTKLKAYRRVREYFQELYLLQLSMQNLVSVPPVVDNQEDDPDLAAAFAEAINDPEIQHLLEHPDNRPGSVSLPGSEGHVGTRKHSISSLASPAITAVTGLLKVCCIGCEGLLDVFPAALFSPGGGSVGSRAKPALIDSPAEFSAKFEDRPADVSCFLKVDNSDKSWHTSWRSPSSNCWNTEFSLNVSQARELWIQVFWRRVYPIGAAFVNPSDGSCASGGNNGKSTDDSDWTLAAVQFVRLQDLLDTKPKLRLPMLPQGYVNLQLTFTDPLMQAPRGLKRQRRISRHKVRNLPRITESNTSVQQWVRARFGCRSTTPQPTATTVSGFTVPTAVATTTAASPTTIEMNGGPVRAHVANAEREGRYTKATSPVCDSRSRNKTSTFSSTPQSTMGSWIRRSFMGLNKSRLRKQSSSTSDLVDTSTKSATTPANTKSLPPSSSVAVGTDSKPPTGKPPSVVDYGGEGDYDDYDVFTAPDETFCMRQKRPLEIPLTADAGSGDYANQELVEADAQKHVTPDQAAMDGDVKPPLRSESFGSDYEEPTIPPQHTVVPTEALSLDDFRFVAVLGRGHFGKVLLAESQKTKKYYALKTLKKAEILFRNEIDSLISEKRIFQTITEAKHPFLVNLVACFQSPEHVVFVMDYAPGGDLMLHIQESVFSEYRAAFYAGCVVLGLEFLHSKQIIYRDLKLDNLLMDTEGFVKLADFGLCKEGMGPDDTTSTFCGTPEFLAPEVLLEPSYTRAVDWWGLGVLIYEMLVGECPFPGNSEDEIFESITNREVRYPVRLGMEATLIMRRLLRRNVTLRLGASAKDAAEVKEQLFFKCINFDDLIQRKTKPPFVPKISAAEDVSNFDVEFTRERPCLTPARERAPLSNRDQNFFGDFDYSPDGFC</sequence>
<keyword evidence="5 16" id="KW-0418">Kinase</keyword>
<keyword evidence="2" id="KW-0597">Phosphoprotein</keyword>
<comment type="catalytic activity">
    <reaction evidence="8">
        <text>L-seryl-[protein] + ATP = O-phospho-L-seryl-[protein] + ADP + H(+)</text>
        <dbReference type="Rhea" id="RHEA:17989"/>
        <dbReference type="Rhea" id="RHEA-COMP:9863"/>
        <dbReference type="Rhea" id="RHEA-COMP:11604"/>
        <dbReference type="ChEBI" id="CHEBI:15378"/>
        <dbReference type="ChEBI" id="CHEBI:29999"/>
        <dbReference type="ChEBI" id="CHEBI:30616"/>
        <dbReference type="ChEBI" id="CHEBI:83421"/>
        <dbReference type="ChEBI" id="CHEBI:456216"/>
        <dbReference type="EC" id="2.7.11.13"/>
    </reaction>
</comment>
<evidence type="ECO:0000256" key="5">
    <source>
        <dbReference type="ARBA" id="ARBA00022777"/>
    </source>
</evidence>
<dbReference type="CDD" id="cd05589">
    <property type="entry name" value="STKc_PKN"/>
    <property type="match status" value="1"/>
</dbReference>
<evidence type="ECO:0000256" key="11">
    <source>
        <dbReference type="SAM" id="Coils"/>
    </source>
</evidence>
<name>A0A068WNA0_ECHGR</name>
<accession>A0A068WNA0</accession>
<dbReference type="OrthoDB" id="63267at2759"/>
<evidence type="ECO:0000256" key="9">
    <source>
        <dbReference type="PROSITE-ProRule" id="PRU01207"/>
    </source>
</evidence>
<evidence type="ECO:0000256" key="7">
    <source>
        <dbReference type="ARBA" id="ARBA00047272"/>
    </source>
</evidence>
<feature type="region of interest" description="Disordered" evidence="12">
    <location>
        <begin position="622"/>
        <end position="680"/>
    </location>
</feature>